<protein>
    <submittedName>
        <fullName evidence="1">Uncharacterized protein</fullName>
    </submittedName>
</protein>
<dbReference type="AlphaFoldDB" id="W9SHC6"/>
<sequence length="59" mass="6750">MEIEEWLINDNNTLHTSFAQLPTSAAALRESCRNPNPLRRTTFYSFLVFNELAGKSFSV</sequence>
<dbReference type="Proteomes" id="UP000030645">
    <property type="component" value="Unassembled WGS sequence"/>
</dbReference>
<organism evidence="1 2">
    <name type="scientific">Morus notabilis</name>
    <dbReference type="NCBI Taxonomy" id="981085"/>
    <lineage>
        <taxon>Eukaryota</taxon>
        <taxon>Viridiplantae</taxon>
        <taxon>Streptophyta</taxon>
        <taxon>Embryophyta</taxon>
        <taxon>Tracheophyta</taxon>
        <taxon>Spermatophyta</taxon>
        <taxon>Magnoliopsida</taxon>
        <taxon>eudicotyledons</taxon>
        <taxon>Gunneridae</taxon>
        <taxon>Pentapetalae</taxon>
        <taxon>rosids</taxon>
        <taxon>fabids</taxon>
        <taxon>Rosales</taxon>
        <taxon>Moraceae</taxon>
        <taxon>Moreae</taxon>
        <taxon>Morus</taxon>
    </lineage>
</organism>
<keyword evidence="2" id="KW-1185">Reference proteome</keyword>
<gene>
    <name evidence="1" type="ORF">L484_009803</name>
</gene>
<dbReference type="EMBL" id="KE346273">
    <property type="protein sequence ID" value="EXC31953.1"/>
    <property type="molecule type" value="Genomic_DNA"/>
</dbReference>
<reference evidence="2" key="1">
    <citation type="submission" date="2013-01" db="EMBL/GenBank/DDBJ databases">
        <title>Draft Genome Sequence of a Mulberry Tree, Morus notabilis C.K. Schneid.</title>
        <authorList>
            <person name="He N."/>
            <person name="Zhao S."/>
        </authorList>
    </citation>
    <scope>NUCLEOTIDE SEQUENCE</scope>
</reference>
<proteinExistence type="predicted"/>
<evidence type="ECO:0000313" key="2">
    <source>
        <dbReference type="Proteomes" id="UP000030645"/>
    </source>
</evidence>
<accession>W9SHC6</accession>
<name>W9SHC6_9ROSA</name>
<evidence type="ECO:0000313" key="1">
    <source>
        <dbReference type="EMBL" id="EXC31953.1"/>
    </source>
</evidence>